<dbReference type="PRINTS" id="PR01438">
    <property type="entry name" value="UNVRSLSTRESS"/>
</dbReference>
<reference evidence="3 4" key="1">
    <citation type="journal article" date="2015" name="Genome Announc.">
        <title>Expanding the biotechnology potential of lactobacilli through comparative genomics of 213 strains and associated genera.</title>
        <authorList>
            <person name="Sun Z."/>
            <person name="Harris H.M."/>
            <person name="McCann A."/>
            <person name="Guo C."/>
            <person name="Argimon S."/>
            <person name="Zhang W."/>
            <person name="Yang X."/>
            <person name="Jeffery I.B."/>
            <person name="Cooney J.C."/>
            <person name="Kagawa T.F."/>
            <person name="Liu W."/>
            <person name="Song Y."/>
            <person name="Salvetti E."/>
            <person name="Wrobel A."/>
            <person name="Rasinkangas P."/>
            <person name="Parkhill J."/>
            <person name="Rea M.C."/>
            <person name="O'Sullivan O."/>
            <person name="Ritari J."/>
            <person name="Douillard F.P."/>
            <person name="Paul Ross R."/>
            <person name="Yang R."/>
            <person name="Briner A.E."/>
            <person name="Felis G.E."/>
            <person name="de Vos W.M."/>
            <person name="Barrangou R."/>
            <person name="Klaenhammer T.R."/>
            <person name="Caufield P.W."/>
            <person name="Cui Y."/>
            <person name="Zhang H."/>
            <person name="O'Toole P.W."/>
        </authorList>
    </citation>
    <scope>NUCLEOTIDE SEQUENCE [LARGE SCALE GENOMIC DNA]</scope>
    <source>
        <strain evidence="3 4">DSM 4864</strain>
    </source>
</reference>
<dbReference type="PANTHER" id="PTHR46268">
    <property type="entry name" value="STRESS RESPONSE PROTEIN NHAX"/>
    <property type="match status" value="1"/>
</dbReference>
<comment type="caution">
    <text evidence="3">The sequence shown here is derived from an EMBL/GenBank/DDBJ whole genome shotgun (WGS) entry which is preliminary data.</text>
</comment>
<evidence type="ECO:0000313" key="4">
    <source>
        <dbReference type="Proteomes" id="UP000050973"/>
    </source>
</evidence>
<dbReference type="Gene3D" id="3.40.50.620">
    <property type="entry name" value="HUPs"/>
    <property type="match status" value="1"/>
</dbReference>
<dbReference type="InterPro" id="IPR014729">
    <property type="entry name" value="Rossmann-like_a/b/a_fold"/>
</dbReference>
<sequence>MSYQKILVGIDGSKQSDMAFAKALEVAKQNDAKLYLLSVINGERIPSGGPNGYGFVDRSIYKPAIETMKQKLAEYEKKAQAAGITDVVTEVEVGNAKLELAENYPKQNGIDLILIGATGLNVVGRLIVGSTAAYTIREAPCDVTVVKTDLDNHKIDVKKNSYPEI</sequence>
<dbReference type="CDD" id="cd00293">
    <property type="entry name" value="USP-like"/>
    <property type="match status" value="1"/>
</dbReference>
<protein>
    <submittedName>
        <fullName evidence="3">Universal stress family protein</fullName>
    </submittedName>
</protein>
<dbReference type="Pfam" id="PF00582">
    <property type="entry name" value="Usp"/>
    <property type="match status" value="1"/>
</dbReference>
<dbReference type="PATRIC" id="fig|1423779.3.peg.1176"/>
<accession>A0A0R1WFT2</accession>
<name>A0A0R1WFT2_9LACO</name>
<evidence type="ECO:0000256" key="1">
    <source>
        <dbReference type="ARBA" id="ARBA00008791"/>
    </source>
</evidence>
<comment type="similarity">
    <text evidence="1">Belongs to the universal stress protein A family.</text>
</comment>
<proteinExistence type="inferred from homology"/>
<dbReference type="InterPro" id="IPR006015">
    <property type="entry name" value="Universal_stress_UspA"/>
</dbReference>
<evidence type="ECO:0000313" key="3">
    <source>
        <dbReference type="EMBL" id="KRM16445.1"/>
    </source>
</evidence>
<dbReference type="Proteomes" id="UP000050973">
    <property type="component" value="Unassembled WGS sequence"/>
</dbReference>
<evidence type="ECO:0000259" key="2">
    <source>
        <dbReference type="Pfam" id="PF00582"/>
    </source>
</evidence>
<dbReference type="InterPro" id="IPR006016">
    <property type="entry name" value="UspA"/>
</dbReference>
<dbReference type="PANTHER" id="PTHR46268:SF6">
    <property type="entry name" value="UNIVERSAL STRESS PROTEIN UP12"/>
    <property type="match status" value="1"/>
</dbReference>
<dbReference type="AlphaFoldDB" id="A0A0R1WFT2"/>
<dbReference type="RefSeq" id="WP_003714402.1">
    <property type="nucleotide sequence ID" value="NZ_AZGE01000003.1"/>
</dbReference>
<dbReference type="EMBL" id="AZGE01000003">
    <property type="protein sequence ID" value="KRM16445.1"/>
    <property type="molecule type" value="Genomic_DNA"/>
</dbReference>
<dbReference type="SUPFAM" id="SSF52402">
    <property type="entry name" value="Adenine nucleotide alpha hydrolases-like"/>
    <property type="match status" value="1"/>
</dbReference>
<organism evidence="3 4">
    <name type="scientific">Limosilactobacillus oris DSM 4864</name>
    <dbReference type="NCBI Taxonomy" id="1423779"/>
    <lineage>
        <taxon>Bacteria</taxon>
        <taxon>Bacillati</taxon>
        <taxon>Bacillota</taxon>
        <taxon>Bacilli</taxon>
        <taxon>Lactobacillales</taxon>
        <taxon>Lactobacillaceae</taxon>
        <taxon>Limosilactobacillus</taxon>
    </lineage>
</organism>
<gene>
    <name evidence="3" type="ORF">FC49_GL001142</name>
</gene>
<feature type="domain" description="UspA" evidence="2">
    <location>
        <begin position="3"/>
        <end position="147"/>
    </location>
</feature>